<feature type="transmembrane region" description="Helical" evidence="5">
    <location>
        <begin position="96"/>
        <end position="117"/>
    </location>
</feature>
<dbReference type="InterPro" id="IPR036259">
    <property type="entry name" value="MFS_trans_sf"/>
</dbReference>
<dbReference type="Ensembl" id="ENSCSAVT00000016049.1">
    <property type="protein sequence ID" value="ENSCSAVP00000015870.1"/>
    <property type="gene ID" value="ENSCSAVG00000009328.1"/>
</dbReference>
<keyword evidence="3 5" id="KW-1133">Transmembrane helix</keyword>
<dbReference type="InParanoid" id="H2ZE54"/>
<reference evidence="7" key="1">
    <citation type="submission" date="2003-08" db="EMBL/GenBank/DDBJ databases">
        <authorList>
            <person name="Birren B."/>
            <person name="Nusbaum C."/>
            <person name="Abebe A."/>
            <person name="Abouelleil A."/>
            <person name="Adekoya E."/>
            <person name="Ait-zahra M."/>
            <person name="Allen N."/>
            <person name="Allen T."/>
            <person name="An P."/>
            <person name="Anderson M."/>
            <person name="Anderson S."/>
            <person name="Arachchi H."/>
            <person name="Armbruster J."/>
            <person name="Bachantsang P."/>
            <person name="Baldwin J."/>
            <person name="Barry A."/>
            <person name="Bayul T."/>
            <person name="Blitshsteyn B."/>
            <person name="Bloom T."/>
            <person name="Blye J."/>
            <person name="Boguslavskiy L."/>
            <person name="Borowsky M."/>
            <person name="Boukhgalter B."/>
            <person name="Brunache A."/>
            <person name="Butler J."/>
            <person name="Calixte N."/>
            <person name="Calvo S."/>
            <person name="Camarata J."/>
            <person name="Campo K."/>
            <person name="Chang J."/>
            <person name="Cheshatsang Y."/>
            <person name="Citroen M."/>
            <person name="Collymore A."/>
            <person name="Considine T."/>
            <person name="Cook A."/>
            <person name="Cooke P."/>
            <person name="Corum B."/>
            <person name="Cuomo C."/>
            <person name="David R."/>
            <person name="Dawoe T."/>
            <person name="Degray S."/>
            <person name="Dodge S."/>
            <person name="Dooley K."/>
            <person name="Dorje P."/>
            <person name="Dorjee K."/>
            <person name="Dorris L."/>
            <person name="Duffey N."/>
            <person name="Dupes A."/>
            <person name="Elkins T."/>
            <person name="Engels R."/>
            <person name="Erickson J."/>
            <person name="Farina A."/>
            <person name="Faro S."/>
            <person name="Ferreira P."/>
            <person name="Fischer H."/>
            <person name="Fitzgerald M."/>
            <person name="Foley K."/>
            <person name="Gage D."/>
            <person name="Galagan J."/>
            <person name="Gearin G."/>
            <person name="Gnerre S."/>
            <person name="Gnirke A."/>
            <person name="Goyette A."/>
            <person name="Graham J."/>
            <person name="Grandbois E."/>
            <person name="Gyaltsen K."/>
            <person name="Hafez N."/>
            <person name="Hagopian D."/>
            <person name="Hagos B."/>
            <person name="Hall J."/>
            <person name="Hatcher B."/>
            <person name="Heller A."/>
            <person name="Higgins H."/>
            <person name="Honan T."/>
            <person name="Horn A."/>
            <person name="Houde N."/>
            <person name="Hughes L."/>
            <person name="Hulme W."/>
            <person name="Husby E."/>
            <person name="Iliev I."/>
            <person name="Jaffe D."/>
            <person name="Jones C."/>
            <person name="Kamal M."/>
            <person name="Kamat A."/>
            <person name="Kamvysselis M."/>
            <person name="Karlsson E."/>
            <person name="Kells C."/>
            <person name="Kieu A."/>
            <person name="Kisner P."/>
            <person name="Kodira C."/>
            <person name="Kulbokas E."/>
            <person name="Labutti K."/>
            <person name="Lama D."/>
            <person name="Landers T."/>
            <person name="Leger J."/>
            <person name="Levine S."/>
            <person name="Lewis D."/>
            <person name="Lewis T."/>
            <person name="Lindblad-toh K."/>
            <person name="Liu X."/>
            <person name="Lokyitsang T."/>
            <person name="Lokyitsang Y."/>
            <person name="Lucien O."/>
            <person name="Lui A."/>
            <person name="Ma L.J."/>
            <person name="Mabbitt R."/>
            <person name="Macdonald J."/>
            <person name="Maclean C."/>
            <person name="Major J."/>
            <person name="Manning J."/>
            <person name="Marabella R."/>
            <person name="Maru K."/>
            <person name="Matthews C."/>
            <person name="Mauceli E."/>
            <person name="Mccarthy M."/>
            <person name="Mcdonough S."/>
            <person name="Mcghee T."/>
            <person name="Meldrim J."/>
            <person name="Meneus L."/>
            <person name="Mesirov J."/>
            <person name="Mihalev A."/>
            <person name="Mihova T."/>
            <person name="Mikkelsen T."/>
            <person name="Mlenga V."/>
            <person name="Moru K."/>
            <person name="Mozes J."/>
            <person name="Mulrain L."/>
            <person name="Munson G."/>
            <person name="Naylor J."/>
            <person name="Newes C."/>
            <person name="Nguyen C."/>
            <person name="Nguyen N."/>
            <person name="Nguyen T."/>
            <person name="Nicol R."/>
            <person name="Nielsen C."/>
            <person name="Nizzari M."/>
            <person name="Norbu C."/>
            <person name="Norbu N."/>
            <person name="O'donnell P."/>
            <person name="Okoawo O."/>
            <person name="O'leary S."/>
            <person name="Omotosho B."/>
            <person name="O'neill K."/>
            <person name="Osman S."/>
            <person name="Parker S."/>
            <person name="Perrin D."/>
            <person name="Phunkhang P."/>
            <person name="Piqani B."/>
            <person name="Purcell S."/>
            <person name="Rachupka T."/>
            <person name="Ramasamy U."/>
            <person name="Rameau R."/>
            <person name="Ray V."/>
            <person name="Raymond C."/>
            <person name="Retta R."/>
            <person name="Richardson S."/>
            <person name="Rise C."/>
            <person name="Rodriguez J."/>
            <person name="Rogers J."/>
            <person name="Rogov P."/>
            <person name="Rutman M."/>
            <person name="Schupbach R."/>
            <person name="Seaman C."/>
            <person name="Settipalli S."/>
            <person name="Sharpe T."/>
            <person name="Sheridan J."/>
            <person name="Sherpa N."/>
            <person name="Shi J."/>
            <person name="Smirnov S."/>
            <person name="Smith C."/>
            <person name="Sougnez C."/>
            <person name="Spencer B."/>
            <person name="Stalker J."/>
            <person name="Stange-thomann N."/>
            <person name="Stavropoulos S."/>
            <person name="Stetson K."/>
            <person name="Stone C."/>
            <person name="Stone S."/>
            <person name="Stubbs M."/>
            <person name="Talamas J."/>
            <person name="Tchuinga P."/>
            <person name="Tenzing P."/>
            <person name="Tesfaye S."/>
            <person name="Theodore J."/>
            <person name="Thoulutsang Y."/>
            <person name="Topham K."/>
            <person name="Towey S."/>
            <person name="Tsamla T."/>
            <person name="Tsomo N."/>
            <person name="Vallee D."/>
            <person name="Vassiliev H."/>
            <person name="Venkataraman V."/>
            <person name="Vinson J."/>
            <person name="Vo A."/>
            <person name="Wade C."/>
            <person name="Wang S."/>
            <person name="Wangchuk T."/>
            <person name="Wangdi T."/>
            <person name="Whittaker C."/>
            <person name="Wilkinson J."/>
            <person name="Wu Y."/>
            <person name="Wyman D."/>
            <person name="Yadav S."/>
            <person name="Yang S."/>
            <person name="Yang X."/>
            <person name="Yeager S."/>
            <person name="Yee E."/>
            <person name="Young G."/>
            <person name="Zainoun J."/>
            <person name="Zembeck L."/>
            <person name="Zimmer A."/>
            <person name="Zody M."/>
            <person name="Lander E."/>
        </authorList>
    </citation>
    <scope>NUCLEOTIDE SEQUENCE [LARGE SCALE GENOMIC DNA]</scope>
</reference>
<feature type="transmembrane region" description="Helical" evidence="5">
    <location>
        <begin position="20"/>
        <end position="42"/>
    </location>
</feature>
<dbReference type="AlphaFoldDB" id="H2ZE54"/>
<evidence type="ECO:0000256" key="2">
    <source>
        <dbReference type="ARBA" id="ARBA00022692"/>
    </source>
</evidence>
<dbReference type="GeneTree" id="ENSGT00940000163139"/>
<keyword evidence="7" id="KW-1185">Reference proteome</keyword>
<evidence type="ECO:0008006" key="8">
    <source>
        <dbReference type="Google" id="ProtNLM"/>
    </source>
</evidence>
<dbReference type="SUPFAM" id="SSF103473">
    <property type="entry name" value="MFS general substrate transporter"/>
    <property type="match status" value="1"/>
</dbReference>
<name>H2ZE54_CIOSA</name>
<proteinExistence type="predicted"/>
<reference evidence="6" key="2">
    <citation type="submission" date="2025-08" db="UniProtKB">
        <authorList>
            <consortium name="Ensembl"/>
        </authorList>
    </citation>
    <scope>IDENTIFICATION</scope>
</reference>
<accession>H2ZE54</accession>
<feature type="transmembrane region" description="Helical" evidence="5">
    <location>
        <begin position="63"/>
        <end position="84"/>
    </location>
</feature>
<dbReference type="eggNOG" id="KOG2533">
    <property type="taxonomic scope" value="Eukaryota"/>
</dbReference>
<evidence type="ECO:0000256" key="3">
    <source>
        <dbReference type="ARBA" id="ARBA00022989"/>
    </source>
</evidence>
<dbReference type="OMA" id="HINRTDN"/>
<dbReference type="Proteomes" id="UP000007875">
    <property type="component" value="Unassembled WGS sequence"/>
</dbReference>
<dbReference type="Gene3D" id="1.20.1250.20">
    <property type="entry name" value="MFS general substrate transporter like domains"/>
    <property type="match status" value="1"/>
</dbReference>
<dbReference type="PANTHER" id="PTHR43184">
    <property type="entry name" value="MAJOR FACILITATOR SUPERFAMILY TRANSPORTER 16, ISOFORM B"/>
    <property type="match status" value="1"/>
</dbReference>
<reference evidence="6" key="3">
    <citation type="submission" date="2025-09" db="UniProtKB">
        <authorList>
            <consortium name="Ensembl"/>
        </authorList>
    </citation>
    <scope>IDENTIFICATION</scope>
</reference>
<keyword evidence="4 5" id="KW-0472">Membrane</keyword>
<evidence type="ECO:0000256" key="5">
    <source>
        <dbReference type="SAM" id="Phobius"/>
    </source>
</evidence>
<organism evidence="6 7">
    <name type="scientific">Ciona savignyi</name>
    <name type="common">Pacific transparent sea squirt</name>
    <dbReference type="NCBI Taxonomy" id="51511"/>
    <lineage>
        <taxon>Eukaryota</taxon>
        <taxon>Metazoa</taxon>
        <taxon>Chordata</taxon>
        <taxon>Tunicata</taxon>
        <taxon>Ascidiacea</taxon>
        <taxon>Phlebobranchia</taxon>
        <taxon>Cionidae</taxon>
        <taxon>Ciona</taxon>
    </lineage>
</organism>
<comment type="subcellular location">
    <subcellularLocation>
        <location evidence="1">Membrane</location>
        <topology evidence="1">Multi-pass membrane protein</topology>
    </subcellularLocation>
</comment>
<sequence>MGMLFVAPFTVWGYQNSPNNVVINSVLMLVVGVFIGGAANIISSAVTADLGKQPAVGNDVDGLATVAGIVDGTSSIGAALGQYLVAVVQTNLGWDWVFYSFIIMLVLTQLCLIPMIIKDVARMLQWAENRYHQNQYSRVIT</sequence>
<dbReference type="PANTHER" id="PTHR43184:SF12">
    <property type="entry name" value="SUGAR PHOSPHATE EXCHANGER 3"/>
    <property type="match status" value="1"/>
</dbReference>
<dbReference type="STRING" id="51511.ENSCSAVP00000015870"/>
<evidence type="ECO:0000313" key="7">
    <source>
        <dbReference type="Proteomes" id="UP000007875"/>
    </source>
</evidence>
<evidence type="ECO:0000313" key="6">
    <source>
        <dbReference type="Ensembl" id="ENSCSAVP00000015870.1"/>
    </source>
</evidence>
<dbReference type="HOGENOM" id="CLU_1824637_0_0_1"/>
<protein>
    <recommendedName>
        <fullName evidence="8">Major facilitator superfamily (MFS) profile domain-containing protein</fullName>
    </recommendedName>
</protein>
<dbReference type="GO" id="GO:0005789">
    <property type="term" value="C:endoplasmic reticulum membrane"/>
    <property type="evidence" value="ECO:0007669"/>
    <property type="project" value="TreeGrafter"/>
</dbReference>
<keyword evidence="2 5" id="KW-0812">Transmembrane</keyword>
<evidence type="ECO:0000256" key="1">
    <source>
        <dbReference type="ARBA" id="ARBA00004141"/>
    </source>
</evidence>
<evidence type="ECO:0000256" key="4">
    <source>
        <dbReference type="ARBA" id="ARBA00023136"/>
    </source>
</evidence>